<name>A0ABT9VDZ9_9BACI</name>
<dbReference type="Pfam" id="PF07670">
    <property type="entry name" value="Gate"/>
    <property type="match status" value="2"/>
</dbReference>
<feature type="transmembrane region" description="Helical" evidence="1">
    <location>
        <begin position="219"/>
        <end position="238"/>
    </location>
</feature>
<feature type="transmembrane region" description="Helical" evidence="1">
    <location>
        <begin position="326"/>
        <end position="344"/>
    </location>
</feature>
<sequence length="406" mass="45030">MFKFATFYYALIVLFFAITMIIFPDQTYEASIRGLTLWTEIVFPSLLPFFIIAELLLAFGVVRLIGILLEPLMRPLFNLPGAGGVAIAMGLVSGYPSGAKIATRLYEEKAISTIEAERLIAFTNASNPLFIFGAVAIGFFHNPTLGWLIAISHYGASLLVGVCMRFYYRNSDTRNEKTNHYSSSSLGEKIKHTLSTPQPQQQKPLGQHLGDAVYSSVKTLVMIGGFIILFSVINKLLFLSGVSEWLSSILEKGLQFISQPGELALPIISGIFEITLGAQMVAQTDQATLFVQVIFVSLLLAFNGLSIHSQVASIIANTEIRYKPYLIGRLLHMVWAVILVFLLYQPVYLERQTSNPQDVPVDTSKTADHWVINLLNDIQTLGPFITSLTILVTVWLIIKNTTQRTS</sequence>
<evidence type="ECO:0000313" key="3">
    <source>
        <dbReference type="EMBL" id="MDQ0159201.1"/>
    </source>
</evidence>
<keyword evidence="1" id="KW-0812">Transmembrane</keyword>
<dbReference type="NCBIfam" id="TIGR02871">
    <property type="entry name" value="spore_ylbJ"/>
    <property type="match status" value="1"/>
</dbReference>
<protein>
    <submittedName>
        <fullName evidence="3">Sporulation integral membrane protein YlbJ</fullName>
    </submittedName>
</protein>
<dbReference type="RefSeq" id="WP_306975477.1">
    <property type="nucleotide sequence ID" value="NZ_JAUSTQ010000003.1"/>
</dbReference>
<feature type="transmembrane region" description="Helical" evidence="1">
    <location>
        <begin position="287"/>
        <end position="305"/>
    </location>
</feature>
<organism evidence="3 4">
    <name type="scientific">Alkalibacillus salilacus</name>
    <dbReference type="NCBI Taxonomy" id="284582"/>
    <lineage>
        <taxon>Bacteria</taxon>
        <taxon>Bacillati</taxon>
        <taxon>Bacillota</taxon>
        <taxon>Bacilli</taxon>
        <taxon>Bacillales</taxon>
        <taxon>Bacillaceae</taxon>
        <taxon>Alkalibacillus</taxon>
    </lineage>
</organism>
<feature type="transmembrane region" description="Helical" evidence="1">
    <location>
        <begin position="378"/>
        <end position="398"/>
    </location>
</feature>
<feature type="transmembrane region" description="Helical" evidence="1">
    <location>
        <begin position="35"/>
        <end position="59"/>
    </location>
</feature>
<feature type="transmembrane region" description="Helical" evidence="1">
    <location>
        <begin position="146"/>
        <end position="168"/>
    </location>
</feature>
<comment type="caution">
    <text evidence="3">The sequence shown here is derived from an EMBL/GenBank/DDBJ whole genome shotgun (WGS) entry which is preliminary data.</text>
</comment>
<dbReference type="InterPro" id="IPR014226">
    <property type="entry name" value="Spore_IM_YlbJ"/>
</dbReference>
<dbReference type="InterPro" id="IPR011642">
    <property type="entry name" value="Gate_dom"/>
</dbReference>
<dbReference type="EMBL" id="JAUSTQ010000003">
    <property type="protein sequence ID" value="MDQ0159201.1"/>
    <property type="molecule type" value="Genomic_DNA"/>
</dbReference>
<reference evidence="3 4" key="1">
    <citation type="submission" date="2023-07" db="EMBL/GenBank/DDBJ databases">
        <title>Genomic Encyclopedia of Type Strains, Phase IV (KMG-IV): sequencing the most valuable type-strain genomes for metagenomic binning, comparative biology and taxonomic classification.</title>
        <authorList>
            <person name="Goeker M."/>
        </authorList>
    </citation>
    <scope>NUCLEOTIDE SEQUENCE [LARGE SCALE GENOMIC DNA]</scope>
    <source>
        <strain evidence="3 4">DSM 16460</strain>
    </source>
</reference>
<feature type="transmembrane region" description="Helical" evidence="1">
    <location>
        <begin position="119"/>
        <end position="140"/>
    </location>
</feature>
<feature type="transmembrane region" description="Helical" evidence="1">
    <location>
        <begin position="6"/>
        <end position="23"/>
    </location>
</feature>
<feature type="transmembrane region" description="Helical" evidence="1">
    <location>
        <begin position="79"/>
        <end position="98"/>
    </location>
</feature>
<evidence type="ECO:0000259" key="2">
    <source>
        <dbReference type="Pfam" id="PF07670"/>
    </source>
</evidence>
<feature type="domain" description="Nucleoside transporter/FeoB GTPase Gate" evidence="2">
    <location>
        <begin position="221"/>
        <end position="309"/>
    </location>
</feature>
<keyword evidence="1" id="KW-1133">Transmembrane helix</keyword>
<dbReference type="Proteomes" id="UP001224359">
    <property type="component" value="Unassembled WGS sequence"/>
</dbReference>
<evidence type="ECO:0000256" key="1">
    <source>
        <dbReference type="SAM" id="Phobius"/>
    </source>
</evidence>
<keyword evidence="1" id="KW-0472">Membrane</keyword>
<proteinExistence type="predicted"/>
<evidence type="ECO:0000313" key="4">
    <source>
        <dbReference type="Proteomes" id="UP001224359"/>
    </source>
</evidence>
<keyword evidence="4" id="KW-1185">Reference proteome</keyword>
<accession>A0ABT9VDZ9</accession>
<feature type="domain" description="Nucleoside transporter/FeoB GTPase Gate" evidence="2">
    <location>
        <begin position="42"/>
        <end position="139"/>
    </location>
</feature>
<gene>
    <name evidence="3" type="ORF">J2S77_001165</name>
</gene>